<sequence length="113" mass="12667">MTPKNGSVMVSLHATDTPPPTNLNIGRFQAKLGELIADNRVMDEKRELLMQLLFGNEDKPGLSNEVTQPDNSPEAAARFQKWAKAQQKAQTINETLENSEKSADILREMMNRD</sequence>
<gene>
    <name evidence="2" type="ORF">HHJ67_08205</name>
    <name evidence="3" type="ORF">NCTC11820_00879</name>
</gene>
<reference evidence="3 4" key="1">
    <citation type="submission" date="2018-06" db="EMBL/GenBank/DDBJ databases">
        <authorList>
            <consortium name="Pathogen Informatics"/>
            <person name="Doyle S."/>
        </authorList>
    </citation>
    <scope>NUCLEOTIDE SEQUENCE [LARGE SCALE GENOMIC DNA]</scope>
    <source>
        <strain evidence="3 4">NCTC11820</strain>
    </source>
</reference>
<evidence type="ECO:0000313" key="3">
    <source>
        <dbReference type="EMBL" id="SQB64531.1"/>
    </source>
</evidence>
<protein>
    <submittedName>
        <fullName evidence="2">Ferrochelatase</fullName>
    </submittedName>
</protein>
<evidence type="ECO:0000313" key="4">
    <source>
        <dbReference type="Proteomes" id="UP000250245"/>
    </source>
</evidence>
<reference evidence="2 5" key="2">
    <citation type="submission" date="2020-04" db="EMBL/GenBank/DDBJ databases">
        <title>Antimicrobial susceptibility and clonality of vaginal-derived multi-drug resistant Mobiluncus isolates in China.</title>
        <authorList>
            <person name="Zhang X."/>
        </authorList>
    </citation>
    <scope>NUCLEOTIDE SEQUENCE [LARGE SCALE GENOMIC DNA]</scope>
    <source>
        <strain evidence="2 5">19</strain>
    </source>
</reference>
<feature type="region of interest" description="Disordered" evidence="1">
    <location>
        <begin position="57"/>
        <end position="77"/>
    </location>
</feature>
<proteinExistence type="predicted"/>
<evidence type="ECO:0000313" key="2">
    <source>
        <dbReference type="EMBL" id="NMW87718.1"/>
    </source>
</evidence>
<dbReference type="EMBL" id="UASJ01000001">
    <property type="protein sequence ID" value="SQB64531.1"/>
    <property type="molecule type" value="Genomic_DNA"/>
</dbReference>
<accession>A0A2X2YNS1</accession>
<feature type="region of interest" description="Disordered" evidence="1">
    <location>
        <begin position="1"/>
        <end position="21"/>
    </location>
</feature>
<name>A0A2X2YNS1_9ACTO</name>
<dbReference type="Proteomes" id="UP000250245">
    <property type="component" value="Unassembled WGS sequence"/>
</dbReference>
<evidence type="ECO:0000313" key="5">
    <source>
        <dbReference type="Proteomes" id="UP000553981"/>
    </source>
</evidence>
<dbReference type="EMBL" id="JABCUI010000004">
    <property type="protein sequence ID" value="NMW87718.1"/>
    <property type="molecule type" value="Genomic_DNA"/>
</dbReference>
<organism evidence="3 4">
    <name type="scientific">Mobiluncus curtisii</name>
    <dbReference type="NCBI Taxonomy" id="2051"/>
    <lineage>
        <taxon>Bacteria</taxon>
        <taxon>Bacillati</taxon>
        <taxon>Actinomycetota</taxon>
        <taxon>Actinomycetes</taxon>
        <taxon>Actinomycetales</taxon>
        <taxon>Actinomycetaceae</taxon>
        <taxon>Mobiluncus</taxon>
    </lineage>
</organism>
<dbReference type="AlphaFoldDB" id="A0A2X2YNS1"/>
<dbReference type="Proteomes" id="UP000553981">
    <property type="component" value="Unassembled WGS sequence"/>
</dbReference>
<evidence type="ECO:0000256" key="1">
    <source>
        <dbReference type="SAM" id="MobiDB-lite"/>
    </source>
</evidence>